<dbReference type="STRING" id="195913.SAMN04488004_11577"/>
<evidence type="ECO:0000313" key="4">
    <source>
        <dbReference type="Proteomes" id="UP000199550"/>
    </source>
</evidence>
<dbReference type="InterPro" id="IPR022478">
    <property type="entry name" value="ABC_transptr_sub-bd_PQQ"/>
</dbReference>
<gene>
    <name evidence="3" type="ORF">SAMN04488004_11577</name>
</gene>
<evidence type="ECO:0000256" key="1">
    <source>
        <dbReference type="ARBA" id="ARBA00022970"/>
    </source>
</evidence>
<dbReference type="Proteomes" id="UP000199550">
    <property type="component" value="Unassembled WGS sequence"/>
</dbReference>
<evidence type="ECO:0000313" key="3">
    <source>
        <dbReference type="EMBL" id="SFL36262.1"/>
    </source>
</evidence>
<dbReference type="PANTHER" id="PTHR30483">
    <property type="entry name" value="LEUCINE-SPECIFIC-BINDING PROTEIN"/>
    <property type="match status" value="1"/>
</dbReference>
<keyword evidence="1" id="KW-0029">Amino-acid transport</keyword>
<keyword evidence="4" id="KW-1185">Reference proteome</keyword>
<keyword evidence="2" id="KW-0732">Signal</keyword>
<organism evidence="3 4">
    <name type="scientific">Loktanella salsilacus</name>
    <dbReference type="NCBI Taxonomy" id="195913"/>
    <lineage>
        <taxon>Bacteria</taxon>
        <taxon>Pseudomonadati</taxon>
        <taxon>Pseudomonadota</taxon>
        <taxon>Alphaproteobacteria</taxon>
        <taxon>Rhodobacterales</taxon>
        <taxon>Roseobacteraceae</taxon>
        <taxon>Loktanella</taxon>
    </lineage>
</organism>
<reference evidence="3 4" key="1">
    <citation type="submission" date="2016-10" db="EMBL/GenBank/DDBJ databases">
        <authorList>
            <person name="de Groot N.N."/>
        </authorList>
    </citation>
    <scope>NUCLEOTIDE SEQUENCE [LARGE SCALE GENOMIC DNA]</scope>
    <source>
        <strain evidence="3 4">DSM 16199</strain>
    </source>
</reference>
<dbReference type="GO" id="GO:0006865">
    <property type="term" value="P:amino acid transport"/>
    <property type="evidence" value="ECO:0007669"/>
    <property type="project" value="UniProtKB-KW"/>
</dbReference>
<keyword evidence="1" id="KW-0813">Transport</keyword>
<dbReference type="OrthoDB" id="5341635at2"/>
<name>A0A1I4H1R9_9RHOB</name>
<sequence>MLKWCLVTGLMCWAGVAAAQVDVAVTYLRLDDRKPPTLSDIDPDPADLGIAGAQLGLADNATTGQFLNHTYGLTEVVAATQADLLAASAGASGLVVVQAPAATVLAIADALPGALVFNAAAADDSLRGTDCRVNLLHTAPSYAMRADALAQFLVTKRWTDVALVTGPAPADLGFADALRGSAEKFGLRLRGDAPWGFTGDIRRTTGDEVPSFTQKLGDFDMLLVADEIHDFGRYLNYNTWEPRPVGGSEGLTPVAWSPVVEQWGAQQLQSRFRDAAGRGMRPVDYSAWAALRAIGEAVTRTGSNDPKILRSYLLGPEFTLAGFKGRALSFRAWNGQLRQPIPLVDARAVVATAPLEGFLHPVTELDTLGGDRPESTCTAFGE</sequence>
<accession>A0A1I4H1R9</accession>
<dbReference type="AlphaFoldDB" id="A0A1I4H1R9"/>
<evidence type="ECO:0000256" key="2">
    <source>
        <dbReference type="SAM" id="SignalP"/>
    </source>
</evidence>
<proteinExistence type="predicted"/>
<dbReference type="EMBL" id="FOTF01000015">
    <property type="protein sequence ID" value="SFL36262.1"/>
    <property type="molecule type" value="Genomic_DNA"/>
</dbReference>
<feature type="signal peptide" evidence="2">
    <location>
        <begin position="1"/>
        <end position="19"/>
    </location>
</feature>
<dbReference type="NCBIfam" id="TIGR03863">
    <property type="entry name" value="PQQ_ABC_bind"/>
    <property type="match status" value="1"/>
</dbReference>
<dbReference type="SUPFAM" id="SSF53822">
    <property type="entry name" value="Periplasmic binding protein-like I"/>
    <property type="match status" value="1"/>
</dbReference>
<dbReference type="Gene3D" id="3.40.50.2300">
    <property type="match status" value="2"/>
</dbReference>
<dbReference type="InterPro" id="IPR051010">
    <property type="entry name" value="BCAA_transport"/>
</dbReference>
<dbReference type="RefSeq" id="WP_090190404.1">
    <property type="nucleotide sequence ID" value="NZ_CAXYBM010000019.1"/>
</dbReference>
<protein>
    <submittedName>
        <fullName evidence="3">Amino acid/amide ABC transporter substrate-binding protein, HAAT family</fullName>
    </submittedName>
</protein>
<feature type="chain" id="PRO_5011687685" evidence="2">
    <location>
        <begin position="20"/>
        <end position="382"/>
    </location>
</feature>
<dbReference type="InterPro" id="IPR028082">
    <property type="entry name" value="Peripla_BP_I"/>
</dbReference>
<dbReference type="CDD" id="cd06268">
    <property type="entry name" value="PBP1_ABC_transporter_LIVBP-like"/>
    <property type="match status" value="1"/>
</dbReference>
<dbReference type="PANTHER" id="PTHR30483:SF6">
    <property type="entry name" value="PERIPLASMIC BINDING PROTEIN OF ABC TRANSPORTER FOR NATURAL AMINO ACIDS"/>
    <property type="match status" value="1"/>
</dbReference>